<reference evidence="1 2" key="1">
    <citation type="submission" date="2013-11" db="EMBL/GenBank/DDBJ databases">
        <title>Opisthorchis viverrini - life in the bile duct.</title>
        <authorList>
            <person name="Young N.D."/>
            <person name="Nagarajan N."/>
            <person name="Lin S.J."/>
            <person name="Korhonen P.K."/>
            <person name="Jex A.R."/>
            <person name="Hall R.S."/>
            <person name="Safavi-Hemami H."/>
            <person name="Kaewkong W."/>
            <person name="Bertrand D."/>
            <person name="Gao S."/>
            <person name="Seet Q."/>
            <person name="Wongkham S."/>
            <person name="Teh B.T."/>
            <person name="Wongkham C."/>
            <person name="Intapan P.M."/>
            <person name="Maleewong W."/>
            <person name="Yang X."/>
            <person name="Hu M."/>
            <person name="Wang Z."/>
            <person name="Hofmann A."/>
            <person name="Sternberg P.W."/>
            <person name="Tan P."/>
            <person name="Wang J."/>
            <person name="Gasser R.B."/>
        </authorList>
    </citation>
    <scope>NUCLEOTIDE SEQUENCE [LARGE SCALE GENOMIC DNA]</scope>
</reference>
<dbReference type="KEGG" id="ovi:T265_11074"/>
<keyword evidence="2" id="KW-1185">Reference proteome</keyword>
<organism evidence="1 2">
    <name type="scientific">Opisthorchis viverrini</name>
    <name type="common">Southeast Asian liver fluke</name>
    <dbReference type="NCBI Taxonomy" id="6198"/>
    <lineage>
        <taxon>Eukaryota</taxon>
        <taxon>Metazoa</taxon>
        <taxon>Spiralia</taxon>
        <taxon>Lophotrochozoa</taxon>
        <taxon>Platyhelminthes</taxon>
        <taxon>Trematoda</taxon>
        <taxon>Digenea</taxon>
        <taxon>Opisthorchiida</taxon>
        <taxon>Opisthorchiata</taxon>
        <taxon>Opisthorchiidae</taxon>
        <taxon>Opisthorchis</taxon>
    </lineage>
</organism>
<sequence length="71" mass="7582">MNTTRSRVVCIGGTDSESNMYNSVPDAGLTASNAKLLALTQLVFSAPFGLCFQIYLQLGFIDPGADDPYGF</sequence>
<dbReference type="GeneID" id="20325242"/>
<dbReference type="RefSeq" id="XP_009175890.1">
    <property type="nucleotide sequence ID" value="XM_009177626.1"/>
</dbReference>
<gene>
    <name evidence="1" type="ORF">T265_11074</name>
</gene>
<evidence type="ECO:0000313" key="1">
    <source>
        <dbReference type="EMBL" id="KER20356.1"/>
    </source>
</evidence>
<name>A0A074YZY8_OPIVI</name>
<evidence type="ECO:0000313" key="2">
    <source>
        <dbReference type="Proteomes" id="UP000054324"/>
    </source>
</evidence>
<dbReference type="EMBL" id="KL597064">
    <property type="protein sequence ID" value="KER20356.1"/>
    <property type="molecule type" value="Genomic_DNA"/>
</dbReference>
<dbReference type="Proteomes" id="UP000054324">
    <property type="component" value="Unassembled WGS sequence"/>
</dbReference>
<proteinExistence type="predicted"/>
<dbReference type="AlphaFoldDB" id="A0A074YZY8"/>
<accession>A0A074YZY8</accession>
<protein>
    <submittedName>
        <fullName evidence="1">Uncharacterized protein</fullName>
    </submittedName>
</protein>
<dbReference type="CTD" id="20325242"/>